<dbReference type="RefSeq" id="WP_379667145.1">
    <property type="nucleotide sequence ID" value="NZ_JBHULH010000011.1"/>
</dbReference>
<dbReference type="GO" id="GO:0016787">
    <property type="term" value="F:hydrolase activity"/>
    <property type="evidence" value="ECO:0007669"/>
    <property type="project" value="UniProtKB-KW"/>
</dbReference>
<dbReference type="Gene3D" id="3.40.710.10">
    <property type="entry name" value="DD-peptidase/beta-lactamase superfamily"/>
    <property type="match status" value="1"/>
</dbReference>
<name>A0ABW5LUH2_9FLAO</name>
<dbReference type="InterPro" id="IPR050789">
    <property type="entry name" value="Diverse_Enzym_Activities"/>
</dbReference>
<dbReference type="Pfam" id="PF00144">
    <property type="entry name" value="Beta-lactamase"/>
    <property type="match status" value="1"/>
</dbReference>
<dbReference type="SUPFAM" id="SSF56601">
    <property type="entry name" value="beta-lactamase/transpeptidase-like"/>
    <property type="match status" value="1"/>
</dbReference>
<dbReference type="Proteomes" id="UP001597508">
    <property type="component" value="Unassembled WGS sequence"/>
</dbReference>
<gene>
    <name evidence="2" type="ORF">ACFSRZ_13755</name>
</gene>
<dbReference type="PANTHER" id="PTHR43283">
    <property type="entry name" value="BETA-LACTAMASE-RELATED"/>
    <property type="match status" value="1"/>
</dbReference>
<proteinExistence type="predicted"/>
<comment type="caution">
    <text evidence="2">The sequence shown here is derived from an EMBL/GenBank/DDBJ whole genome shotgun (WGS) entry which is preliminary data.</text>
</comment>
<reference evidence="3" key="1">
    <citation type="journal article" date="2019" name="Int. J. Syst. Evol. Microbiol.">
        <title>The Global Catalogue of Microorganisms (GCM) 10K type strain sequencing project: providing services to taxonomists for standard genome sequencing and annotation.</title>
        <authorList>
            <consortium name="The Broad Institute Genomics Platform"/>
            <consortium name="The Broad Institute Genome Sequencing Center for Infectious Disease"/>
            <person name="Wu L."/>
            <person name="Ma J."/>
        </authorList>
    </citation>
    <scope>NUCLEOTIDE SEQUENCE [LARGE SCALE GENOMIC DNA]</scope>
    <source>
        <strain evidence="3">KCTC 52127</strain>
    </source>
</reference>
<sequence length="353" mass="40397">MKKLTSLTYFFLIILTLSVSCKGQESTDGGIDDLRKIITSGKYPKVDGIIVAKNGKTIIEEYFNGFNKNKLHETRSSFKSITSLLAGIAIDQNLFDLDDEIGEFINEWSKDSRGKIRIKDLLEMRSGLACEQFFDKGPDCESEMYESDDWLNYLLNIPQRYKPGTKWEYSSMEPDLVGMIISRTSNKTLMDFADEYLFKPLGIEECQWEITPDGRGYAAGSSYMKPRDMLKIAQLVANKGLWKGQQIVSSNWIQESTNCDIKIGMSFLYWSGIENAITTSAKYGDYWYREVLQYKEIETEVLFASGNGGQYMMVLEDYDATIVFTGSNYGNWRGKLPFDILLKYLIPILENKQ</sequence>
<keyword evidence="3" id="KW-1185">Reference proteome</keyword>
<organism evidence="2 3">
    <name type="scientific">Pseudotenacibaculum haliotis</name>
    <dbReference type="NCBI Taxonomy" id="1862138"/>
    <lineage>
        <taxon>Bacteria</taxon>
        <taxon>Pseudomonadati</taxon>
        <taxon>Bacteroidota</taxon>
        <taxon>Flavobacteriia</taxon>
        <taxon>Flavobacteriales</taxon>
        <taxon>Flavobacteriaceae</taxon>
        <taxon>Pseudotenacibaculum</taxon>
    </lineage>
</organism>
<dbReference type="EC" id="3.-.-.-" evidence="2"/>
<dbReference type="InterPro" id="IPR012338">
    <property type="entry name" value="Beta-lactam/transpept-like"/>
</dbReference>
<keyword evidence="2" id="KW-0378">Hydrolase</keyword>
<evidence type="ECO:0000259" key="1">
    <source>
        <dbReference type="Pfam" id="PF00144"/>
    </source>
</evidence>
<feature type="domain" description="Beta-lactamase-related" evidence="1">
    <location>
        <begin position="49"/>
        <end position="324"/>
    </location>
</feature>
<accession>A0ABW5LUH2</accession>
<dbReference type="PROSITE" id="PS51257">
    <property type="entry name" value="PROKAR_LIPOPROTEIN"/>
    <property type="match status" value="1"/>
</dbReference>
<protein>
    <submittedName>
        <fullName evidence="2">Serine hydrolase domain-containing protein</fullName>
        <ecNumber evidence="2">3.-.-.-</ecNumber>
    </submittedName>
</protein>
<dbReference type="InterPro" id="IPR001466">
    <property type="entry name" value="Beta-lactam-related"/>
</dbReference>
<dbReference type="EMBL" id="JBHULH010000011">
    <property type="protein sequence ID" value="MFD2568437.1"/>
    <property type="molecule type" value="Genomic_DNA"/>
</dbReference>
<evidence type="ECO:0000313" key="2">
    <source>
        <dbReference type="EMBL" id="MFD2568437.1"/>
    </source>
</evidence>
<dbReference type="PANTHER" id="PTHR43283:SF7">
    <property type="entry name" value="BETA-LACTAMASE-RELATED DOMAIN-CONTAINING PROTEIN"/>
    <property type="match status" value="1"/>
</dbReference>
<evidence type="ECO:0000313" key="3">
    <source>
        <dbReference type="Proteomes" id="UP001597508"/>
    </source>
</evidence>